<dbReference type="SUPFAM" id="SSF53335">
    <property type="entry name" value="S-adenosyl-L-methionine-dependent methyltransferases"/>
    <property type="match status" value="1"/>
</dbReference>
<evidence type="ECO:0000313" key="2">
    <source>
        <dbReference type="Proteomes" id="UP001165060"/>
    </source>
</evidence>
<proteinExistence type="predicted"/>
<gene>
    <name evidence="1" type="ORF">TeGR_g3775</name>
</gene>
<dbReference type="Pfam" id="PF13578">
    <property type="entry name" value="Methyltransf_24"/>
    <property type="match status" value="1"/>
</dbReference>
<dbReference type="EMBL" id="BRYB01000605">
    <property type="protein sequence ID" value="GMI33827.1"/>
    <property type="molecule type" value="Genomic_DNA"/>
</dbReference>
<dbReference type="Proteomes" id="UP001165060">
    <property type="component" value="Unassembled WGS sequence"/>
</dbReference>
<organism evidence="1 2">
    <name type="scientific">Tetraparma gracilis</name>
    <dbReference type="NCBI Taxonomy" id="2962635"/>
    <lineage>
        <taxon>Eukaryota</taxon>
        <taxon>Sar</taxon>
        <taxon>Stramenopiles</taxon>
        <taxon>Ochrophyta</taxon>
        <taxon>Bolidophyceae</taxon>
        <taxon>Parmales</taxon>
        <taxon>Triparmaceae</taxon>
        <taxon>Tetraparma</taxon>
    </lineage>
</organism>
<dbReference type="InterPro" id="IPR029063">
    <property type="entry name" value="SAM-dependent_MTases_sf"/>
</dbReference>
<dbReference type="Gene3D" id="3.40.50.150">
    <property type="entry name" value="Vaccinia Virus protein VP39"/>
    <property type="match status" value="1"/>
</dbReference>
<protein>
    <recommendedName>
        <fullName evidence="3">Class I SAM-dependent methyltransferase</fullName>
    </recommendedName>
</protein>
<name>A0ABQ6MW36_9STRA</name>
<keyword evidence="2" id="KW-1185">Reference proteome</keyword>
<accession>A0ABQ6MW36</accession>
<evidence type="ECO:0000313" key="1">
    <source>
        <dbReference type="EMBL" id="GMI33827.1"/>
    </source>
</evidence>
<sequence>MEVLNLPTSLLQPSNASPPTVCVEASIPDLPAPADFYRSCAPVAGSNSDSRYHSLAQSVTLPLLPPLSGPGFAVVTLSASLHLDPAAPPVSSTAPLAFPYYPPAYSGYSTWEEHGDAHGSSPHPYVSAVISSFSSALSHSPPLPPPLLSLPGMSGSSFRRFLNSLLRLLPASYLEVGVFTGSSFAAATHGTNVRRAVAVDDWSQFGGPRGEFEANVARFSAGSGVSLVEGDCWAASTHAALAELGPFAVYFFDGPHEVEDHYAAVASFLHVLADTFVLVVDDWNFGDVRGGTRLGIEHGGLEVLYERTVVTGRNVAVEETEWHNGVAIFVLQKR</sequence>
<reference evidence="1 2" key="1">
    <citation type="journal article" date="2023" name="Commun. Biol.">
        <title>Genome analysis of Parmales, the sister group of diatoms, reveals the evolutionary specialization of diatoms from phago-mixotrophs to photoautotrophs.</title>
        <authorList>
            <person name="Ban H."/>
            <person name="Sato S."/>
            <person name="Yoshikawa S."/>
            <person name="Yamada K."/>
            <person name="Nakamura Y."/>
            <person name="Ichinomiya M."/>
            <person name="Sato N."/>
            <person name="Blanc-Mathieu R."/>
            <person name="Endo H."/>
            <person name="Kuwata A."/>
            <person name="Ogata H."/>
        </authorList>
    </citation>
    <scope>NUCLEOTIDE SEQUENCE [LARGE SCALE GENOMIC DNA]</scope>
</reference>
<comment type="caution">
    <text evidence="1">The sequence shown here is derived from an EMBL/GenBank/DDBJ whole genome shotgun (WGS) entry which is preliminary data.</text>
</comment>
<evidence type="ECO:0008006" key="3">
    <source>
        <dbReference type="Google" id="ProtNLM"/>
    </source>
</evidence>